<reference evidence="2 3" key="1">
    <citation type="journal article" date="2019" name="Emerg. Microbes Infect.">
        <title>Comprehensive subspecies identification of 175 nontuberculous mycobacteria species based on 7547 genomic profiles.</title>
        <authorList>
            <person name="Matsumoto Y."/>
            <person name="Kinjo T."/>
            <person name="Motooka D."/>
            <person name="Nabeya D."/>
            <person name="Jung N."/>
            <person name="Uechi K."/>
            <person name="Horii T."/>
            <person name="Iida T."/>
            <person name="Fujita J."/>
            <person name="Nakamura S."/>
        </authorList>
    </citation>
    <scope>NUCLEOTIDE SEQUENCE [LARGE SCALE GENOMIC DNA]</scope>
    <source>
        <strain evidence="2 3">JCM 12657</strain>
    </source>
</reference>
<dbReference type="RefSeq" id="WP_231608889.1">
    <property type="nucleotide sequence ID" value="NZ_AP022572.1"/>
</dbReference>
<evidence type="ECO:0000313" key="3">
    <source>
        <dbReference type="Proteomes" id="UP000467164"/>
    </source>
</evidence>
<keyword evidence="3" id="KW-1185">Reference proteome</keyword>
<evidence type="ECO:0000313" key="2">
    <source>
        <dbReference type="EMBL" id="BBX56663.1"/>
    </source>
</evidence>
<gene>
    <name evidence="2" type="ORF">MSHO_20080</name>
</gene>
<organism evidence="2 3">
    <name type="scientific">Mycobacterium shottsii</name>
    <dbReference type="NCBI Taxonomy" id="133549"/>
    <lineage>
        <taxon>Bacteria</taxon>
        <taxon>Bacillati</taxon>
        <taxon>Actinomycetota</taxon>
        <taxon>Actinomycetes</taxon>
        <taxon>Mycobacteriales</taxon>
        <taxon>Mycobacteriaceae</taxon>
        <taxon>Mycobacterium</taxon>
        <taxon>Mycobacterium ulcerans group</taxon>
    </lineage>
</organism>
<dbReference type="Proteomes" id="UP000467164">
    <property type="component" value="Chromosome"/>
</dbReference>
<protein>
    <submittedName>
        <fullName evidence="2">Uncharacterized protein</fullName>
    </submittedName>
</protein>
<name>A0A7I7LBN8_9MYCO</name>
<dbReference type="EMBL" id="AP022572">
    <property type="protein sequence ID" value="BBX56663.1"/>
    <property type="molecule type" value="Genomic_DNA"/>
</dbReference>
<proteinExistence type="predicted"/>
<dbReference type="KEGG" id="msho:MSHO_20080"/>
<dbReference type="AlphaFoldDB" id="A0A7I7LBN8"/>
<sequence>MAPGQRPAQLPDPHHQTHRLRLQPRRSPPPALRQAPDPPLDRLLAAGVLPAAQQTELLTYRNSLNPAAIAHQIADLQAALLRLAKDKTEQLYLAAIPAALPALKAGIRIKSKTTS</sequence>
<evidence type="ECO:0000256" key="1">
    <source>
        <dbReference type="SAM" id="MobiDB-lite"/>
    </source>
</evidence>
<feature type="region of interest" description="Disordered" evidence="1">
    <location>
        <begin position="1"/>
        <end position="38"/>
    </location>
</feature>
<accession>A0A7I7LBN8</accession>